<reference evidence="2 3" key="1">
    <citation type="submission" date="2017-03" db="EMBL/GenBank/DDBJ databases">
        <title>Genome Survey of Euroglyphus maynei.</title>
        <authorList>
            <person name="Arlian L.G."/>
            <person name="Morgan M.S."/>
            <person name="Rider S.D."/>
        </authorList>
    </citation>
    <scope>NUCLEOTIDE SEQUENCE [LARGE SCALE GENOMIC DNA]</scope>
    <source>
        <strain evidence="2">Arlian Lab</strain>
        <tissue evidence="2">Whole body</tissue>
    </source>
</reference>
<keyword evidence="1" id="KW-0732">Signal</keyword>
<proteinExistence type="predicted"/>
<feature type="chain" id="PRO_5012282625" evidence="1">
    <location>
        <begin position="18"/>
        <end position="63"/>
    </location>
</feature>
<evidence type="ECO:0000313" key="2">
    <source>
        <dbReference type="EMBL" id="OTF71832.1"/>
    </source>
</evidence>
<accession>A0A1Y3ATM5</accession>
<feature type="signal peptide" evidence="1">
    <location>
        <begin position="1"/>
        <end position="17"/>
    </location>
</feature>
<dbReference type="EMBL" id="MUJZ01059057">
    <property type="protein sequence ID" value="OTF71832.1"/>
    <property type="molecule type" value="Genomic_DNA"/>
</dbReference>
<gene>
    <name evidence="2" type="ORF">BLA29_010321</name>
</gene>
<protein>
    <submittedName>
        <fullName evidence="2">Uncharacterized protein</fullName>
    </submittedName>
</protein>
<dbReference type="AlphaFoldDB" id="A0A1Y3ATM5"/>
<comment type="caution">
    <text evidence="2">The sequence shown here is derived from an EMBL/GenBank/DDBJ whole genome shotgun (WGS) entry which is preliminary data.</text>
</comment>
<sequence length="63" mass="7397">MNVYWIMITAIIFVVDDDDDDDDVIINAMCKTNFRIKISNNGLYYASTLYQTQYTCHTYTQTI</sequence>
<evidence type="ECO:0000256" key="1">
    <source>
        <dbReference type="SAM" id="SignalP"/>
    </source>
</evidence>
<name>A0A1Y3ATM5_EURMA</name>
<keyword evidence="3" id="KW-1185">Reference proteome</keyword>
<evidence type="ECO:0000313" key="3">
    <source>
        <dbReference type="Proteomes" id="UP000194236"/>
    </source>
</evidence>
<dbReference type="Proteomes" id="UP000194236">
    <property type="component" value="Unassembled WGS sequence"/>
</dbReference>
<organism evidence="2 3">
    <name type="scientific">Euroglyphus maynei</name>
    <name type="common">Mayne's house dust mite</name>
    <dbReference type="NCBI Taxonomy" id="6958"/>
    <lineage>
        <taxon>Eukaryota</taxon>
        <taxon>Metazoa</taxon>
        <taxon>Ecdysozoa</taxon>
        <taxon>Arthropoda</taxon>
        <taxon>Chelicerata</taxon>
        <taxon>Arachnida</taxon>
        <taxon>Acari</taxon>
        <taxon>Acariformes</taxon>
        <taxon>Sarcoptiformes</taxon>
        <taxon>Astigmata</taxon>
        <taxon>Psoroptidia</taxon>
        <taxon>Analgoidea</taxon>
        <taxon>Pyroglyphidae</taxon>
        <taxon>Pyroglyphinae</taxon>
        <taxon>Euroglyphus</taxon>
    </lineage>
</organism>